<protein>
    <submittedName>
        <fullName evidence="1">DNA-binding protein YbaB</fullName>
    </submittedName>
</protein>
<comment type="caution">
    <text evidence="1">The sequence shown here is derived from an EMBL/GenBank/DDBJ whole genome shotgun (WGS) entry which is preliminary data.</text>
</comment>
<dbReference type="Proteomes" id="UP000580910">
    <property type="component" value="Unassembled WGS sequence"/>
</dbReference>
<name>A0A7W3J422_9ACTN</name>
<keyword evidence="1" id="KW-0238">DNA-binding</keyword>
<keyword evidence="2" id="KW-1185">Reference proteome</keyword>
<evidence type="ECO:0000313" key="1">
    <source>
        <dbReference type="EMBL" id="MBA8805804.1"/>
    </source>
</evidence>
<dbReference type="EMBL" id="JACGXA010000003">
    <property type="protein sequence ID" value="MBA8805804.1"/>
    <property type="molecule type" value="Genomic_DNA"/>
</dbReference>
<dbReference type="AlphaFoldDB" id="A0A7W3J422"/>
<organism evidence="1 2">
    <name type="scientific">Nocardioides ginsengisegetis</name>
    <dbReference type="NCBI Taxonomy" id="661491"/>
    <lineage>
        <taxon>Bacteria</taxon>
        <taxon>Bacillati</taxon>
        <taxon>Actinomycetota</taxon>
        <taxon>Actinomycetes</taxon>
        <taxon>Propionibacteriales</taxon>
        <taxon>Nocardioidaceae</taxon>
        <taxon>Nocardioides</taxon>
    </lineage>
</organism>
<gene>
    <name evidence="1" type="ORF">FB382_004149</name>
</gene>
<evidence type="ECO:0000313" key="2">
    <source>
        <dbReference type="Proteomes" id="UP000580910"/>
    </source>
</evidence>
<accession>A0A7W3J422</accession>
<reference evidence="1 2" key="1">
    <citation type="submission" date="2020-07" db="EMBL/GenBank/DDBJ databases">
        <title>Sequencing the genomes of 1000 actinobacteria strains.</title>
        <authorList>
            <person name="Klenk H.-P."/>
        </authorList>
    </citation>
    <scope>NUCLEOTIDE SEQUENCE [LARGE SCALE GENOMIC DNA]</scope>
    <source>
        <strain evidence="1 2">DSM 21349</strain>
    </source>
</reference>
<dbReference type="RefSeq" id="WP_182541825.1">
    <property type="nucleotide sequence ID" value="NZ_JACGXA010000003.1"/>
</dbReference>
<dbReference type="GO" id="GO:0003677">
    <property type="term" value="F:DNA binding"/>
    <property type="evidence" value="ECO:0007669"/>
    <property type="project" value="UniProtKB-KW"/>
</dbReference>
<sequence>MPEPLAPATPMEQEWERTEVEVESPNGRVRVTLRGDHALTLWVDPTWYATVPVDALESELARTARLAYVERTRAYYRTWSRLAGREMRPATVPASPEQAEYLDRLQDVHAEGSADGGRVVLTMVGLSQFAVTIDPAVLRELDAPAFASVAARAALDCLAAHNRGWQELHAEVYLRNRPARAMSW</sequence>
<proteinExistence type="predicted"/>